<dbReference type="PANTHER" id="PTHR45570">
    <property type="entry name" value="CARBOXYLIC ESTER HYDROLASE"/>
    <property type="match status" value="1"/>
</dbReference>
<comment type="caution">
    <text evidence="7">The sequence shown here is derived from an EMBL/GenBank/DDBJ whole genome shotgun (WGS) entry which is preliminary data.</text>
</comment>
<evidence type="ECO:0000256" key="3">
    <source>
        <dbReference type="PIRSR" id="PIRSR600997-1"/>
    </source>
</evidence>
<feature type="active site" description="Charge relay system" evidence="3">
    <location>
        <position position="512"/>
    </location>
</feature>
<feature type="active site" description="Acyl-ester intermediate" evidence="3">
    <location>
        <position position="384"/>
    </location>
</feature>
<evidence type="ECO:0000313" key="8">
    <source>
        <dbReference type="Proteomes" id="UP001187315"/>
    </source>
</evidence>
<evidence type="ECO:0000256" key="2">
    <source>
        <dbReference type="ARBA" id="ARBA00022801"/>
    </source>
</evidence>
<feature type="chain" id="PRO_5041742475" description="Carboxylesterase type B domain-containing protein" evidence="5">
    <location>
        <begin position="26"/>
        <end position="714"/>
    </location>
</feature>
<dbReference type="Pfam" id="PF00135">
    <property type="entry name" value="COesterase"/>
    <property type="match status" value="1"/>
</dbReference>
<dbReference type="PRINTS" id="PR00878">
    <property type="entry name" value="CHOLNESTRASE"/>
</dbReference>
<feature type="signal peptide" evidence="5">
    <location>
        <begin position="1"/>
        <end position="25"/>
    </location>
</feature>
<keyword evidence="5" id="KW-0732">Signal</keyword>
<dbReference type="Gene3D" id="3.40.50.1820">
    <property type="entry name" value="alpha/beta hydrolase"/>
    <property type="match status" value="1"/>
</dbReference>
<dbReference type="PROSITE" id="PS00122">
    <property type="entry name" value="CARBOXYLESTERASE_B_1"/>
    <property type="match status" value="1"/>
</dbReference>
<dbReference type="AlphaFoldDB" id="A0AA88SRJ9"/>
<dbReference type="InterPro" id="IPR029058">
    <property type="entry name" value="AB_hydrolase_fold"/>
</dbReference>
<feature type="active site" description="Charge relay system" evidence="3">
    <location>
        <position position="616"/>
    </location>
</feature>
<accession>A0AA88SRJ9</accession>
<keyword evidence="8" id="KW-1185">Reference proteome</keyword>
<feature type="compositionally biased region" description="Basic and acidic residues" evidence="4">
    <location>
        <begin position="139"/>
        <end position="182"/>
    </location>
</feature>
<gene>
    <name evidence="7" type="ORF">Q7C36_010140</name>
</gene>
<dbReference type="PANTHER" id="PTHR45570:SF1">
    <property type="entry name" value="CARBOXYLIC ESTER HYDROLASE"/>
    <property type="match status" value="1"/>
</dbReference>
<evidence type="ECO:0000256" key="1">
    <source>
        <dbReference type="ARBA" id="ARBA00005964"/>
    </source>
</evidence>
<proteinExistence type="inferred from homology"/>
<dbReference type="InterPro" id="IPR019819">
    <property type="entry name" value="Carboxylesterase_B_CS"/>
</dbReference>
<keyword evidence="2" id="KW-0378">Hydrolase</keyword>
<dbReference type="InterPro" id="IPR002018">
    <property type="entry name" value="CarbesteraseB"/>
</dbReference>
<dbReference type="Proteomes" id="UP001187315">
    <property type="component" value="Unassembled WGS sequence"/>
</dbReference>
<evidence type="ECO:0000256" key="5">
    <source>
        <dbReference type="SAM" id="SignalP"/>
    </source>
</evidence>
<dbReference type="InterPro" id="IPR000997">
    <property type="entry name" value="Cholinesterase"/>
</dbReference>
<evidence type="ECO:0000259" key="6">
    <source>
        <dbReference type="Pfam" id="PF00135"/>
    </source>
</evidence>
<name>A0AA88SRJ9_TACVA</name>
<dbReference type="InterPro" id="IPR019826">
    <property type="entry name" value="Carboxylesterase_B_AS"/>
</dbReference>
<protein>
    <recommendedName>
        <fullName evidence="6">Carboxylesterase type B domain-containing protein</fullName>
    </recommendedName>
</protein>
<organism evidence="7 8">
    <name type="scientific">Tachysurus vachellii</name>
    <name type="common">Darkbarbel catfish</name>
    <name type="synonym">Pelteobagrus vachellii</name>
    <dbReference type="NCBI Taxonomy" id="175792"/>
    <lineage>
        <taxon>Eukaryota</taxon>
        <taxon>Metazoa</taxon>
        <taxon>Chordata</taxon>
        <taxon>Craniata</taxon>
        <taxon>Vertebrata</taxon>
        <taxon>Euteleostomi</taxon>
        <taxon>Actinopterygii</taxon>
        <taxon>Neopterygii</taxon>
        <taxon>Teleostei</taxon>
        <taxon>Ostariophysi</taxon>
        <taxon>Siluriformes</taxon>
        <taxon>Bagridae</taxon>
        <taxon>Tachysurus</taxon>
    </lineage>
</organism>
<dbReference type="EMBL" id="JAVHJS010000009">
    <property type="protein sequence ID" value="KAK2848458.1"/>
    <property type="molecule type" value="Genomic_DNA"/>
</dbReference>
<feature type="domain" description="Carboxylesterase type B" evidence="6">
    <location>
        <begin position="192"/>
        <end position="708"/>
    </location>
</feature>
<evidence type="ECO:0000313" key="7">
    <source>
        <dbReference type="EMBL" id="KAK2848458.1"/>
    </source>
</evidence>
<evidence type="ECO:0000256" key="4">
    <source>
        <dbReference type="SAM" id="MobiDB-lite"/>
    </source>
</evidence>
<comment type="similarity">
    <text evidence="1">Belongs to the type-B carboxylesterase/lipase family.</text>
</comment>
<reference evidence="7" key="1">
    <citation type="submission" date="2023-08" db="EMBL/GenBank/DDBJ databases">
        <title>Pelteobagrus vachellii genome.</title>
        <authorList>
            <person name="Liu H."/>
        </authorList>
    </citation>
    <scope>NUCLEOTIDE SEQUENCE</scope>
    <source>
        <strain evidence="7">PRFRI_2022a</strain>
        <tissue evidence="7">Muscle</tissue>
    </source>
</reference>
<sequence length="714" mass="80259">MVRSSVAGVTLLVLVSMVTPDFVCGEQERGKDSRLTHTHFTHNQYYTPRTGGVRSMTFQKTPRNDILNNNQYSVQISEAEFHDVNLQHEMKPDAEIPNSIRMHTEQSDDNECNDIKCVKLNKVMWDEEPDVTLESTEDPAVHTHTEDPAVHTHTEDPAVHTHTEDPAVHTHTEDPAVHTHTEDPAVHTHTEDPVVITHSGPVRGLTLDKAHVFFGIPYAAPPVGSRRWAAPQPVSQWTRPYDATFPRAACMQVCSEEFSEACPHKVNEDCLYLNIYVPVSVKLSVKTTAQLPVMVWIHGGDFIAGSASKPLYDGSFISNYSNTLVVNVEYRLGAFGFLVTGQDPERSAVGNYGILDQQAALHWVQTNIAGFGGDPEKVTLFGESAGAQSVCLHLMINSSEDLFRHATIQSQPFSIPLKTRWDAMKLGRNVVKQTNCSVSDLQCLRSLSALTVLQAQVNAGSKIINPFRFLEVFETWGPHVDGELITEQPITAFQRGHWQSYKPVIMGTTSEEGVIFVYGAFNGSVSVLECVVYTTAIFKQHTLKVLEKYLPVYHKVDKRTMLSQIVTDFVFLCPARRAVRSALGMGGALWLYVFDHTPSDHKIWEGLTFCYDHACHGAELPFLFDSAPAANFSFTPQERRLANQMVCYWGAFAHSGDPNSHRKHTTFCRNQRLAPWPRYRSAERWPVLNLTLQSHLQHGNRDQFCDFWDQLNVY</sequence>
<feature type="region of interest" description="Disordered" evidence="4">
    <location>
        <begin position="132"/>
        <end position="182"/>
    </location>
</feature>
<dbReference type="GO" id="GO:0004104">
    <property type="term" value="F:cholinesterase activity"/>
    <property type="evidence" value="ECO:0007669"/>
    <property type="project" value="InterPro"/>
</dbReference>
<dbReference type="SUPFAM" id="SSF53474">
    <property type="entry name" value="alpha/beta-Hydrolases"/>
    <property type="match status" value="1"/>
</dbReference>
<dbReference type="PROSITE" id="PS00941">
    <property type="entry name" value="CARBOXYLESTERASE_B_2"/>
    <property type="match status" value="1"/>
</dbReference>